<name>A0A1D2YT29_9BACI</name>
<comment type="caution">
    <text evidence="2">The sequence shown here is derived from an EMBL/GenBank/DDBJ whole genome shotgun (WGS) entry which is preliminary data.</text>
</comment>
<evidence type="ECO:0000313" key="2">
    <source>
        <dbReference type="EMBL" id="OEF98829.1"/>
    </source>
</evidence>
<evidence type="ECO:0000256" key="1">
    <source>
        <dbReference type="SAM" id="Phobius"/>
    </source>
</evidence>
<keyword evidence="1" id="KW-0472">Membrane</keyword>
<dbReference type="Proteomes" id="UP000243739">
    <property type="component" value="Unassembled WGS sequence"/>
</dbReference>
<protein>
    <submittedName>
        <fullName evidence="2">Uncharacterized protein</fullName>
    </submittedName>
</protein>
<sequence>MSNGTKRKIKKLILIAIAVVILSFSIFVEDMAGYLYIKNTSTQLEIDPYGTKWEDRIIVKDDELINKVMTYIRSSIPLETNITKKCDYERFKSEGKNNLLHIIIRRNFAKDDLSWIICSDGSNTFLVPTMGINSKLNNNVEYISDMQLMSVLQKIIKKYE</sequence>
<gene>
    <name evidence="2" type="ORF">BHF71_10790</name>
</gene>
<proteinExistence type="predicted"/>
<evidence type="ECO:0000313" key="3">
    <source>
        <dbReference type="Proteomes" id="UP000243739"/>
    </source>
</evidence>
<dbReference type="EMBL" id="MIJF01000051">
    <property type="protein sequence ID" value="OEF98829.1"/>
    <property type="molecule type" value="Genomic_DNA"/>
</dbReference>
<keyword evidence="1" id="KW-1133">Transmembrane helix</keyword>
<dbReference type="AlphaFoldDB" id="A0A1D2YT29"/>
<keyword evidence="1" id="KW-0812">Transmembrane</keyword>
<dbReference type="RefSeq" id="WP_069657297.1">
    <property type="nucleotide sequence ID" value="NZ_MIJF01000051.1"/>
</dbReference>
<accession>A0A1D2YT29</accession>
<feature type="transmembrane region" description="Helical" evidence="1">
    <location>
        <begin position="12"/>
        <end position="37"/>
    </location>
</feature>
<keyword evidence="3" id="KW-1185">Reference proteome</keyword>
<organism evidence="2 3">
    <name type="scientific">Vulcanibacillus modesticaldus</name>
    <dbReference type="NCBI Taxonomy" id="337097"/>
    <lineage>
        <taxon>Bacteria</taxon>
        <taxon>Bacillati</taxon>
        <taxon>Bacillota</taxon>
        <taxon>Bacilli</taxon>
        <taxon>Bacillales</taxon>
        <taxon>Bacillaceae</taxon>
        <taxon>Vulcanibacillus</taxon>
    </lineage>
</organism>
<reference evidence="2 3" key="1">
    <citation type="submission" date="2016-09" db="EMBL/GenBank/DDBJ databases">
        <title>Draft genome sequence for the type strain of Vulcanibacillus modesticaldus BR, a strictly anaerobic, moderately thermophilic, and nitrate-reducing bacterium from deep sea-hydrothermal vents of the Mid-Atlantic Ridge.</title>
        <authorList>
            <person name="Abin C.A."/>
            <person name="Hollibaugh J.T."/>
        </authorList>
    </citation>
    <scope>NUCLEOTIDE SEQUENCE [LARGE SCALE GENOMIC DNA]</scope>
    <source>
        <strain evidence="2 3">BR</strain>
    </source>
</reference>